<feature type="compositionally biased region" description="Polar residues" evidence="1">
    <location>
        <begin position="1"/>
        <end position="14"/>
    </location>
</feature>
<name>A0A815Y057_ADIRI</name>
<proteinExistence type="predicted"/>
<comment type="caution">
    <text evidence="2">The sequence shown here is derived from an EMBL/GenBank/DDBJ whole genome shotgun (WGS) entry which is preliminary data.</text>
</comment>
<reference evidence="2" key="1">
    <citation type="submission" date="2021-02" db="EMBL/GenBank/DDBJ databases">
        <authorList>
            <person name="Nowell W R."/>
        </authorList>
    </citation>
    <scope>NUCLEOTIDE SEQUENCE</scope>
</reference>
<dbReference type="Proteomes" id="UP000663852">
    <property type="component" value="Unassembled WGS sequence"/>
</dbReference>
<gene>
    <name evidence="2" type="ORF">EDS130_LOCUS46751</name>
</gene>
<sequence>SSSELSARDTSTSRNESRKTMAPNDSFNAENDDAIPASSTQKTGLAGALNVKGLNFNKFKDQFTQHARTVITKTPSLSSLLTTTSAAVNGSNENNNKDIVYWTEVFI</sequence>
<evidence type="ECO:0000313" key="2">
    <source>
        <dbReference type="EMBL" id="CAF1564323.1"/>
    </source>
</evidence>
<feature type="non-terminal residue" evidence="2">
    <location>
        <position position="1"/>
    </location>
</feature>
<evidence type="ECO:0000256" key="1">
    <source>
        <dbReference type="SAM" id="MobiDB-lite"/>
    </source>
</evidence>
<organism evidence="2 3">
    <name type="scientific">Adineta ricciae</name>
    <name type="common">Rotifer</name>
    <dbReference type="NCBI Taxonomy" id="249248"/>
    <lineage>
        <taxon>Eukaryota</taxon>
        <taxon>Metazoa</taxon>
        <taxon>Spiralia</taxon>
        <taxon>Gnathifera</taxon>
        <taxon>Rotifera</taxon>
        <taxon>Eurotatoria</taxon>
        <taxon>Bdelloidea</taxon>
        <taxon>Adinetida</taxon>
        <taxon>Adinetidae</taxon>
        <taxon>Adineta</taxon>
    </lineage>
</organism>
<dbReference type="EMBL" id="CAJNOJ010003456">
    <property type="protein sequence ID" value="CAF1564323.1"/>
    <property type="molecule type" value="Genomic_DNA"/>
</dbReference>
<evidence type="ECO:0000313" key="3">
    <source>
        <dbReference type="Proteomes" id="UP000663852"/>
    </source>
</evidence>
<accession>A0A815Y057</accession>
<protein>
    <submittedName>
        <fullName evidence="2">Uncharacterized protein</fullName>
    </submittedName>
</protein>
<feature type="region of interest" description="Disordered" evidence="1">
    <location>
        <begin position="1"/>
        <end position="41"/>
    </location>
</feature>
<feature type="non-terminal residue" evidence="2">
    <location>
        <position position="107"/>
    </location>
</feature>
<dbReference type="AlphaFoldDB" id="A0A815Y057"/>